<sequence>MAETNTTTDKNLALLHTAYKTLERGDLDACVEMLTENFIANVPGVPDPLHGPEIWRLGAQAMWEAFPDLRISVEDMFAADDKVAVRVHFRGTHRGTFQGIPATGREVSFRSVELYRIERDKIAEEWVAPDMISLMQQISPAPADH</sequence>
<dbReference type="Pfam" id="PF07366">
    <property type="entry name" value="SnoaL"/>
    <property type="match status" value="1"/>
</dbReference>
<organism evidence="1 2">
    <name type="scientific">Streptomyces umbrinus</name>
    <dbReference type="NCBI Taxonomy" id="67370"/>
    <lineage>
        <taxon>Bacteria</taxon>
        <taxon>Bacillati</taxon>
        <taxon>Actinomycetota</taxon>
        <taxon>Actinomycetes</taxon>
        <taxon>Kitasatosporales</taxon>
        <taxon>Streptomycetaceae</taxon>
        <taxon>Streptomyces</taxon>
        <taxon>Streptomyces phaeochromogenes group</taxon>
    </lineage>
</organism>
<dbReference type="PANTHER" id="PTHR38436:SF1">
    <property type="entry name" value="ESTER CYCLASE"/>
    <property type="match status" value="1"/>
</dbReference>
<keyword evidence="2" id="KW-1185">Reference proteome</keyword>
<dbReference type="InterPro" id="IPR009959">
    <property type="entry name" value="Cyclase_SnoaL-like"/>
</dbReference>
<dbReference type="Gene3D" id="3.10.450.50">
    <property type="match status" value="1"/>
</dbReference>
<dbReference type="EMBL" id="JAUSZI010000002">
    <property type="protein sequence ID" value="MDQ1032105.1"/>
    <property type="molecule type" value="Genomic_DNA"/>
</dbReference>
<dbReference type="PANTHER" id="PTHR38436">
    <property type="entry name" value="POLYKETIDE CYCLASE SNOAL-LIKE DOMAIN"/>
    <property type="match status" value="1"/>
</dbReference>
<name>A0ABU0T8G0_9ACTN</name>
<dbReference type="InterPro" id="IPR032710">
    <property type="entry name" value="NTF2-like_dom_sf"/>
</dbReference>
<dbReference type="SUPFAM" id="SSF54427">
    <property type="entry name" value="NTF2-like"/>
    <property type="match status" value="1"/>
</dbReference>
<proteinExistence type="predicted"/>
<protein>
    <submittedName>
        <fullName evidence="1">Steroid delta-isomerase-like uncharacterized protein</fullName>
    </submittedName>
</protein>
<dbReference type="Proteomes" id="UP001230328">
    <property type="component" value="Unassembled WGS sequence"/>
</dbReference>
<dbReference type="RefSeq" id="WP_307528673.1">
    <property type="nucleotide sequence ID" value="NZ_JAUSZI010000002.1"/>
</dbReference>
<evidence type="ECO:0000313" key="2">
    <source>
        <dbReference type="Proteomes" id="UP001230328"/>
    </source>
</evidence>
<evidence type="ECO:0000313" key="1">
    <source>
        <dbReference type="EMBL" id="MDQ1032105.1"/>
    </source>
</evidence>
<reference evidence="1 2" key="1">
    <citation type="submission" date="2023-07" db="EMBL/GenBank/DDBJ databases">
        <title>Comparative genomics of wheat-associated soil bacteria to identify genetic determinants of phenazine resistance.</title>
        <authorList>
            <person name="Mouncey N."/>
        </authorList>
    </citation>
    <scope>NUCLEOTIDE SEQUENCE [LARGE SCALE GENOMIC DNA]</scope>
    <source>
        <strain evidence="1 2">V2I4</strain>
    </source>
</reference>
<comment type="caution">
    <text evidence="1">The sequence shown here is derived from an EMBL/GenBank/DDBJ whole genome shotgun (WGS) entry which is preliminary data.</text>
</comment>
<accession>A0ABU0T8G0</accession>
<gene>
    <name evidence="1" type="ORF">QF035_009687</name>
</gene>